<dbReference type="InterPro" id="IPR012677">
    <property type="entry name" value="Nucleotide-bd_a/b_plait_sf"/>
</dbReference>
<dbReference type="GO" id="GO:0003723">
    <property type="term" value="F:RNA binding"/>
    <property type="evidence" value="ECO:0007669"/>
    <property type="project" value="UniProtKB-UniRule"/>
</dbReference>
<dbReference type="AlphaFoldDB" id="A0A4P9WK49"/>
<evidence type="ECO:0000313" key="3">
    <source>
        <dbReference type="EMBL" id="RKO92353.1"/>
    </source>
</evidence>
<dbReference type="InterPro" id="IPR035979">
    <property type="entry name" value="RBD_domain_sf"/>
</dbReference>
<dbReference type="SUPFAM" id="SSF54928">
    <property type="entry name" value="RNA-binding domain, RBD"/>
    <property type="match status" value="1"/>
</dbReference>
<dbReference type="EMBL" id="KZ994676">
    <property type="protein sequence ID" value="RKO92353.1"/>
    <property type="molecule type" value="Genomic_DNA"/>
</dbReference>
<organism evidence="3 4">
    <name type="scientific">Blyttiomyces helicus</name>
    <dbReference type="NCBI Taxonomy" id="388810"/>
    <lineage>
        <taxon>Eukaryota</taxon>
        <taxon>Fungi</taxon>
        <taxon>Fungi incertae sedis</taxon>
        <taxon>Chytridiomycota</taxon>
        <taxon>Chytridiomycota incertae sedis</taxon>
        <taxon>Chytridiomycetes</taxon>
        <taxon>Chytridiomycetes incertae sedis</taxon>
        <taxon>Blyttiomyces</taxon>
    </lineage>
</organism>
<protein>
    <recommendedName>
        <fullName evidence="2">RRM domain-containing protein</fullName>
    </recommendedName>
</protein>
<dbReference type="PROSITE" id="PS50102">
    <property type="entry name" value="RRM"/>
    <property type="match status" value="1"/>
</dbReference>
<dbReference type="Proteomes" id="UP000269721">
    <property type="component" value="Unassembled WGS sequence"/>
</dbReference>
<keyword evidence="4" id="KW-1185">Reference proteome</keyword>
<feature type="domain" description="RRM" evidence="2">
    <location>
        <begin position="4"/>
        <end position="94"/>
    </location>
</feature>
<accession>A0A4P9WK49</accession>
<evidence type="ECO:0000256" key="1">
    <source>
        <dbReference type="PROSITE-ProRule" id="PRU00176"/>
    </source>
</evidence>
<keyword evidence="1" id="KW-0694">RNA-binding</keyword>
<evidence type="ECO:0000313" key="4">
    <source>
        <dbReference type="Proteomes" id="UP000269721"/>
    </source>
</evidence>
<reference evidence="4" key="1">
    <citation type="journal article" date="2018" name="Nat. Microbiol.">
        <title>Leveraging single-cell genomics to expand the fungal tree of life.</title>
        <authorList>
            <person name="Ahrendt S.R."/>
            <person name="Quandt C.A."/>
            <person name="Ciobanu D."/>
            <person name="Clum A."/>
            <person name="Salamov A."/>
            <person name="Andreopoulos B."/>
            <person name="Cheng J.F."/>
            <person name="Woyke T."/>
            <person name="Pelin A."/>
            <person name="Henrissat B."/>
            <person name="Reynolds N.K."/>
            <person name="Benny G.L."/>
            <person name="Smith M.E."/>
            <person name="James T.Y."/>
            <person name="Grigoriev I.V."/>
        </authorList>
    </citation>
    <scope>NUCLEOTIDE SEQUENCE [LARGE SCALE GENOMIC DNA]</scope>
</reference>
<dbReference type="Gene3D" id="3.30.70.330">
    <property type="match status" value="1"/>
</dbReference>
<proteinExistence type="predicted"/>
<dbReference type="InterPro" id="IPR000504">
    <property type="entry name" value="RRM_dom"/>
</dbReference>
<sequence>MHKAPLFITGFDKDVLACDLVILFEEIIGPVKNVDMPFPKKDISFSKKNQDPYTFIQFINSYDDDRAIDIMNNQSFCIKSHSSPSKLTINRSKYPKRDLQPYTPILQYQHANQHQPKNQYQLMNQPSKRPLQYNREHDYKRVKVRSTEYPTRGRSPTPRRRSRYIYQEQDIEYGEIVENGLEQPSETTNNSDYRSSLVCGKGLLQHSVRCSSDNSRYRCP</sequence>
<name>A0A4P9WK49_9FUNG</name>
<gene>
    <name evidence="3" type="ORF">BDK51DRAFT_44763</name>
</gene>
<dbReference type="Pfam" id="PF00076">
    <property type="entry name" value="RRM_1"/>
    <property type="match status" value="1"/>
</dbReference>
<evidence type="ECO:0000259" key="2">
    <source>
        <dbReference type="PROSITE" id="PS50102"/>
    </source>
</evidence>